<evidence type="ECO:0000313" key="9">
    <source>
        <dbReference type="EMBL" id="KAL1582500.1"/>
    </source>
</evidence>
<dbReference type="AlphaFoldDB" id="A0AB34KG09"/>
<keyword evidence="3" id="KW-0805">Transcription regulation</keyword>
<keyword evidence="6" id="KW-0539">Nucleus</keyword>
<dbReference type="GO" id="GO:0003677">
    <property type="term" value="F:DNA binding"/>
    <property type="evidence" value="ECO:0007669"/>
    <property type="project" value="UniProtKB-KW"/>
</dbReference>
<comment type="similarity">
    <text evidence="2">Belongs to the transcriptional coactivator PC4 family.</text>
</comment>
<keyword evidence="4" id="KW-0238">DNA-binding</keyword>
<feature type="region of interest" description="Disordered" evidence="7">
    <location>
        <begin position="109"/>
        <end position="171"/>
    </location>
</feature>
<evidence type="ECO:0000256" key="2">
    <source>
        <dbReference type="ARBA" id="ARBA00009001"/>
    </source>
</evidence>
<dbReference type="PANTHER" id="PTHR13215">
    <property type="entry name" value="RNA POLYMERASE II TRANSCRIPTIONAL COACTIVATOR"/>
    <property type="match status" value="1"/>
</dbReference>
<dbReference type="InterPro" id="IPR003173">
    <property type="entry name" value="PC4_C"/>
</dbReference>
<evidence type="ECO:0000256" key="5">
    <source>
        <dbReference type="ARBA" id="ARBA00023163"/>
    </source>
</evidence>
<dbReference type="GO" id="GO:0005634">
    <property type="term" value="C:nucleus"/>
    <property type="evidence" value="ECO:0007669"/>
    <property type="project" value="UniProtKB-SubCell"/>
</dbReference>
<evidence type="ECO:0000256" key="4">
    <source>
        <dbReference type="ARBA" id="ARBA00023125"/>
    </source>
</evidence>
<dbReference type="InterPro" id="IPR045125">
    <property type="entry name" value="Sub1/Tcp4-like"/>
</dbReference>
<feature type="compositionally biased region" description="Basic and acidic residues" evidence="7">
    <location>
        <begin position="153"/>
        <end position="171"/>
    </location>
</feature>
<evidence type="ECO:0000259" key="8">
    <source>
        <dbReference type="Pfam" id="PF02229"/>
    </source>
</evidence>
<keyword evidence="10" id="KW-1185">Reference proteome</keyword>
<gene>
    <name evidence="9" type="ORF">WHR41_08792</name>
</gene>
<dbReference type="Pfam" id="PF02229">
    <property type="entry name" value="PC4"/>
    <property type="match status" value="1"/>
</dbReference>
<name>A0AB34KG09_9PEZI</name>
<dbReference type="EMBL" id="JAAQHG020000049">
    <property type="protein sequence ID" value="KAL1582500.1"/>
    <property type="molecule type" value="Genomic_DNA"/>
</dbReference>
<proteinExistence type="inferred from homology"/>
<organism evidence="9 10">
    <name type="scientific">Cladosporium halotolerans</name>
    <dbReference type="NCBI Taxonomy" id="1052096"/>
    <lineage>
        <taxon>Eukaryota</taxon>
        <taxon>Fungi</taxon>
        <taxon>Dikarya</taxon>
        <taxon>Ascomycota</taxon>
        <taxon>Pezizomycotina</taxon>
        <taxon>Dothideomycetes</taxon>
        <taxon>Dothideomycetidae</taxon>
        <taxon>Cladosporiales</taxon>
        <taxon>Cladosporiaceae</taxon>
        <taxon>Cladosporium</taxon>
    </lineage>
</organism>
<feature type="domain" description="Transcriptional coactivator p15 (PC4) C-terminal" evidence="8">
    <location>
        <begin position="47"/>
        <end position="97"/>
    </location>
</feature>
<evidence type="ECO:0000256" key="7">
    <source>
        <dbReference type="SAM" id="MobiDB-lite"/>
    </source>
</evidence>
<dbReference type="GO" id="GO:0003713">
    <property type="term" value="F:transcription coactivator activity"/>
    <property type="evidence" value="ECO:0007669"/>
    <property type="project" value="InterPro"/>
</dbReference>
<feature type="region of interest" description="Disordered" evidence="7">
    <location>
        <begin position="1"/>
        <end position="48"/>
    </location>
</feature>
<evidence type="ECO:0000256" key="1">
    <source>
        <dbReference type="ARBA" id="ARBA00004123"/>
    </source>
</evidence>
<reference evidence="9 10" key="1">
    <citation type="journal article" date="2020" name="Microbiol. Resour. Announc.">
        <title>Draft Genome Sequence of a Cladosporium Species Isolated from the Mesophotic Ascidian Didemnum maculosum.</title>
        <authorList>
            <person name="Gioti A."/>
            <person name="Siaperas R."/>
            <person name="Nikolaivits E."/>
            <person name="Le Goff G."/>
            <person name="Ouazzani J."/>
            <person name="Kotoulas G."/>
            <person name="Topakas E."/>
        </authorList>
    </citation>
    <scope>NUCLEOTIDE SEQUENCE [LARGE SCALE GENOMIC DNA]</scope>
    <source>
        <strain evidence="9 10">TM138-S3</strain>
    </source>
</reference>
<dbReference type="InterPro" id="IPR009044">
    <property type="entry name" value="ssDNA-bd_transcriptional_reg"/>
</dbReference>
<comment type="subcellular location">
    <subcellularLocation>
        <location evidence="1">Nucleus</location>
    </subcellularLocation>
</comment>
<dbReference type="GO" id="GO:0060261">
    <property type="term" value="P:positive regulation of transcription initiation by RNA polymerase II"/>
    <property type="evidence" value="ECO:0007669"/>
    <property type="project" value="InterPro"/>
</dbReference>
<evidence type="ECO:0000313" key="10">
    <source>
        <dbReference type="Proteomes" id="UP000803884"/>
    </source>
</evidence>
<comment type="caution">
    <text evidence="9">The sequence shown here is derived from an EMBL/GenBank/DDBJ whole genome shotgun (WGS) entry which is preliminary data.</text>
</comment>
<dbReference type="GeneID" id="96010234"/>
<dbReference type="Proteomes" id="UP000803884">
    <property type="component" value="Unassembled WGS sequence"/>
</dbReference>
<protein>
    <recommendedName>
        <fullName evidence="8">Transcriptional coactivator p15 (PC4) C-terminal domain-containing protein</fullName>
    </recommendedName>
</protein>
<evidence type="ECO:0000256" key="6">
    <source>
        <dbReference type="ARBA" id="ARBA00023242"/>
    </source>
</evidence>
<sequence>MPASRKRGASDEYEADGGFVEDAPKSKKSKAVAGSSAGKGDSENEYWELGRTRRVQINEFRGKQLVDIREFYEKDDKMLPGKKGISLNIEQFSSFVDMLPEIERSLKAKGISIPRPAYDGSASKNNDNEQEPNDKVQAEASEDDNATPGTSSRLDKYKLKANHEATSDEGE</sequence>
<accession>A0AB34KG09</accession>
<dbReference type="SUPFAM" id="SSF54447">
    <property type="entry name" value="ssDNA-binding transcriptional regulator domain"/>
    <property type="match status" value="1"/>
</dbReference>
<dbReference type="RefSeq" id="XP_069225607.1">
    <property type="nucleotide sequence ID" value="XM_069377396.1"/>
</dbReference>
<dbReference type="Gene3D" id="2.30.31.10">
    <property type="entry name" value="Transcriptional Coactivator Pc4, Chain A"/>
    <property type="match status" value="1"/>
</dbReference>
<keyword evidence="5" id="KW-0804">Transcription</keyword>
<evidence type="ECO:0000256" key="3">
    <source>
        <dbReference type="ARBA" id="ARBA00023015"/>
    </source>
</evidence>